<dbReference type="Proteomes" id="UP000095558">
    <property type="component" value="Unassembled WGS sequence"/>
</dbReference>
<evidence type="ECO:0000313" key="1">
    <source>
        <dbReference type="EMBL" id="CUN50539.1"/>
    </source>
</evidence>
<gene>
    <name evidence="1" type="ORF">ERS852470_00081</name>
</gene>
<dbReference type="Pfam" id="PF06949">
    <property type="entry name" value="DUF1292"/>
    <property type="match status" value="1"/>
</dbReference>
<protein>
    <submittedName>
        <fullName evidence="1">Protein of uncharacterized function (DUF1292)</fullName>
    </submittedName>
</protein>
<sequence>MEKELNKCGEGCGCGHDHDHDSHGCGENCGCGEHEHEHFVVDLEDDNGNVLSCPIVDAFEFEENEYVLAQNPEDESVYLFRSTEEGELIVPEEAEFDKVTEYYTNVLAED</sequence>
<dbReference type="RefSeq" id="WP_042394312.1">
    <property type="nucleotide sequence ID" value="NZ_CYYT01000010.1"/>
</dbReference>
<reference evidence="1 2" key="1">
    <citation type="submission" date="2015-09" db="EMBL/GenBank/DDBJ databases">
        <authorList>
            <consortium name="Pathogen Informatics"/>
        </authorList>
    </citation>
    <scope>NUCLEOTIDE SEQUENCE [LARGE SCALE GENOMIC DNA]</scope>
    <source>
        <strain evidence="1 2">2789STDY5834855</strain>
    </source>
</reference>
<dbReference type="OrthoDB" id="1957780at2"/>
<proteinExistence type="predicted"/>
<accession>A0A173XFP2</accession>
<dbReference type="InterPro" id="IPR009711">
    <property type="entry name" value="UPF0473"/>
</dbReference>
<dbReference type="GeneID" id="83010571"/>
<dbReference type="AlphaFoldDB" id="A0A173XFP2"/>
<name>A0A173XFP2_9CLOT</name>
<evidence type="ECO:0000313" key="2">
    <source>
        <dbReference type="Proteomes" id="UP000095558"/>
    </source>
</evidence>
<dbReference type="EMBL" id="CYZV01000001">
    <property type="protein sequence ID" value="CUN50539.1"/>
    <property type="molecule type" value="Genomic_DNA"/>
</dbReference>
<dbReference type="STRING" id="84024.ERS852471_00767"/>
<organism evidence="1 2">
    <name type="scientific">Clostridium disporicum</name>
    <dbReference type="NCBI Taxonomy" id="84024"/>
    <lineage>
        <taxon>Bacteria</taxon>
        <taxon>Bacillati</taxon>
        <taxon>Bacillota</taxon>
        <taxon>Clostridia</taxon>
        <taxon>Eubacteriales</taxon>
        <taxon>Clostridiaceae</taxon>
        <taxon>Clostridium</taxon>
    </lineage>
</organism>